<evidence type="ECO:0000313" key="2">
    <source>
        <dbReference type="Proteomes" id="UP000799440"/>
    </source>
</evidence>
<name>A0A6A6VHA1_9PLEO</name>
<organism evidence="1 2">
    <name type="scientific">Sporormia fimetaria CBS 119925</name>
    <dbReference type="NCBI Taxonomy" id="1340428"/>
    <lineage>
        <taxon>Eukaryota</taxon>
        <taxon>Fungi</taxon>
        <taxon>Dikarya</taxon>
        <taxon>Ascomycota</taxon>
        <taxon>Pezizomycotina</taxon>
        <taxon>Dothideomycetes</taxon>
        <taxon>Pleosporomycetidae</taxon>
        <taxon>Pleosporales</taxon>
        <taxon>Sporormiaceae</taxon>
        <taxon>Sporormia</taxon>
    </lineage>
</organism>
<gene>
    <name evidence="1" type="ORF">M011DRAFT_331378</name>
</gene>
<reference evidence="1" key="1">
    <citation type="journal article" date="2020" name="Stud. Mycol.">
        <title>101 Dothideomycetes genomes: a test case for predicting lifestyles and emergence of pathogens.</title>
        <authorList>
            <person name="Haridas S."/>
            <person name="Albert R."/>
            <person name="Binder M."/>
            <person name="Bloem J."/>
            <person name="Labutti K."/>
            <person name="Salamov A."/>
            <person name="Andreopoulos B."/>
            <person name="Baker S."/>
            <person name="Barry K."/>
            <person name="Bills G."/>
            <person name="Bluhm B."/>
            <person name="Cannon C."/>
            <person name="Castanera R."/>
            <person name="Culley D."/>
            <person name="Daum C."/>
            <person name="Ezra D."/>
            <person name="Gonzalez J."/>
            <person name="Henrissat B."/>
            <person name="Kuo A."/>
            <person name="Liang C."/>
            <person name="Lipzen A."/>
            <person name="Lutzoni F."/>
            <person name="Magnuson J."/>
            <person name="Mondo S."/>
            <person name="Nolan M."/>
            <person name="Ohm R."/>
            <person name="Pangilinan J."/>
            <person name="Park H.-J."/>
            <person name="Ramirez L."/>
            <person name="Alfaro M."/>
            <person name="Sun H."/>
            <person name="Tritt A."/>
            <person name="Yoshinaga Y."/>
            <person name="Zwiers L.-H."/>
            <person name="Turgeon B."/>
            <person name="Goodwin S."/>
            <person name="Spatafora J."/>
            <person name="Crous P."/>
            <person name="Grigoriev I."/>
        </authorList>
    </citation>
    <scope>NUCLEOTIDE SEQUENCE</scope>
    <source>
        <strain evidence="1">CBS 119925</strain>
    </source>
</reference>
<accession>A0A6A6VHA1</accession>
<sequence>MSSITLRSYRTCFSMKKSGMASDFFNHLVEYALVICKECRHGVLPSHVKSYLQCVHSVSCKQAELVADEVSSWTGLIEYASEVEVPSHVTQPILQLPVWPDGLMCQIDPGHCRQI</sequence>
<dbReference type="Pfam" id="PF12013">
    <property type="entry name" value="OrsD"/>
    <property type="match status" value="1"/>
</dbReference>
<dbReference type="AlphaFoldDB" id="A0A6A6VHA1"/>
<dbReference type="EMBL" id="MU006568">
    <property type="protein sequence ID" value="KAF2748571.1"/>
    <property type="molecule type" value="Genomic_DNA"/>
</dbReference>
<dbReference type="Proteomes" id="UP000799440">
    <property type="component" value="Unassembled WGS sequence"/>
</dbReference>
<evidence type="ECO:0000313" key="1">
    <source>
        <dbReference type="EMBL" id="KAF2748571.1"/>
    </source>
</evidence>
<keyword evidence="2" id="KW-1185">Reference proteome</keyword>
<proteinExistence type="predicted"/>
<dbReference type="OrthoDB" id="3779166at2759"/>
<dbReference type="InterPro" id="IPR022698">
    <property type="entry name" value="OrsD"/>
</dbReference>
<protein>
    <submittedName>
        <fullName evidence="1">Uncharacterized protein</fullName>
    </submittedName>
</protein>